<name>A0A7M1BAK5_9BACT</name>
<gene>
    <name evidence="1" type="ORF">FM071_05970</name>
</gene>
<dbReference type="KEGG" id="spal:FM071_05970"/>
<keyword evidence="2" id="KW-1185">Reference proteome</keyword>
<dbReference type="RefSeq" id="WP_193109827.1">
    <property type="nucleotide sequence ID" value="NZ_CP041406.1"/>
</dbReference>
<accession>A0A7M1BAK5</accession>
<reference evidence="1 2" key="1">
    <citation type="submission" date="2019-07" db="EMBL/GenBank/DDBJ databases">
        <title>Sulfurimonas paralvinellae sp. nov., a novel mesophilic, hydrogen- and sulfur-oxidizing chemolithoautotroph within the Epsilonproteo- bacteria isolated from a deep-sea hydrothermal vent polychaete nest, reclassification of Thiomicrospira denitrificans as Sulfurimonas denitrificans comb. nov. and emended description of the genus Sulfurimonas.</title>
        <authorList>
            <person name="Wang S."/>
            <person name="Jiang L."/>
            <person name="Shao Z."/>
        </authorList>
    </citation>
    <scope>NUCLEOTIDE SEQUENCE [LARGE SCALE GENOMIC DNA]</scope>
    <source>
        <strain evidence="1 2">GO25</strain>
    </source>
</reference>
<evidence type="ECO:0008006" key="3">
    <source>
        <dbReference type="Google" id="ProtNLM"/>
    </source>
</evidence>
<organism evidence="1 2">
    <name type="scientific">Sulfurimonas paralvinellae</name>
    <dbReference type="NCBI Taxonomy" id="317658"/>
    <lineage>
        <taxon>Bacteria</taxon>
        <taxon>Pseudomonadati</taxon>
        <taxon>Campylobacterota</taxon>
        <taxon>Epsilonproteobacteria</taxon>
        <taxon>Campylobacterales</taxon>
        <taxon>Sulfurimonadaceae</taxon>
        <taxon>Sulfurimonas</taxon>
    </lineage>
</organism>
<evidence type="ECO:0000313" key="2">
    <source>
        <dbReference type="Proteomes" id="UP000593580"/>
    </source>
</evidence>
<sequence length="102" mass="11501">MSKLKQIKVNVTCTDYETIQQQSAKKNVTMAEYIRQKLDITIGTHAPPASSTYFQRADPALLFELNTISKSLNIIASNITKDIEIDSFLLVSIYKQVMSLKC</sequence>
<dbReference type="EMBL" id="CP041406">
    <property type="protein sequence ID" value="QOP45858.1"/>
    <property type="molecule type" value="Genomic_DNA"/>
</dbReference>
<proteinExistence type="predicted"/>
<evidence type="ECO:0000313" key="1">
    <source>
        <dbReference type="EMBL" id="QOP45858.1"/>
    </source>
</evidence>
<protein>
    <recommendedName>
        <fullName evidence="3">Mobilization protein</fullName>
    </recommendedName>
</protein>
<dbReference type="Proteomes" id="UP000593580">
    <property type="component" value="Chromosome"/>
</dbReference>
<dbReference type="AlphaFoldDB" id="A0A7M1BAK5"/>